<evidence type="ECO:0000313" key="2">
    <source>
        <dbReference type="Proteomes" id="UP000681594"/>
    </source>
</evidence>
<dbReference type="EMBL" id="JAGIZB010000007">
    <property type="protein sequence ID" value="MBP0445014.1"/>
    <property type="molecule type" value="Genomic_DNA"/>
</dbReference>
<gene>
    <name evidence="1" type="ORF">J8J14_09500</name>
</gene>
<dbReference type="Proteomes" id="UP000681594">
    <property type="component" value="Unassembled WGS sequence"/>
</dbReference>
<accession>A0ABS4AFJ2</accession>
<organism evidence="1 2">
    <name type="scientific">Pararoseomonas baculiformis</name>
    <dbReference type="NCBI Taxonomy" id="2820812"/>
    <lineage>
        <taxon>Bacteria</taxon>
        <taxon>Pseudomonadati</taxon>
        <taxon>Pseudomonadota</taxon>
        <taxon>Alphaproteobacteria</taxon>
        <taxon>Acetobacterales</taxon>
        <taxon>Acetobacteraceae</taxon>
        <taxon>Pararoseomonas</taxon>
    </lineage>
</organism>
<reference evidence="1 2" key="1">
    <citation type="submission" date="2021-03" db="EMBL/GenBank/DDBJ databases">
        <authorList>
            <person name="So Y."/>
        </authorList>
    </citation>
    <scope>NUCLEOTIDE SEQUENCE [LARGE SCALE GENOMIC DNA]</scope>
    <source>
        <strain evidence="1 2">SSH11</strain>
    </source>
</reference>
<name>A0ABS4AFJ2_9PROT</name>
<evidence type="ECO:0000313" key="1">
    <source>
        <dbReference type="EMBL" id="MBP0445014.1"/>
    </source>
</evidence>
<proteinExistence type="predicted"/>
<keyword evidence="2" id="KW-1185">Reference proteome</keyword>
<dbReference type="RefSeq" id="WP_209379256.1">
    <property type="nucleotide sequence ID" value="NZ_JAGIZB010000007.1"/>
</dbReference>
<protein>
    <submittedName>
        <fullName evidence="1">Uncharacterized protein</fullName>
    </submittedName>
</protein>
<sequence>MTRVSTLLSLPPCSALARLSVERTAVSDTILALTRRREDFLLSDASDAIIAEIDRETDRLHLTLERLDAVECEVLRREQAV</sequence>
<comment type="caution">
    <text evidence="1">The sequence shown here is derived from an EMBL/GenBank/DDBJ whole genome shotgun (WGS) entry which is preliminary data.</text>
</comment>